<name>A0A7J7KDG9_BUGNE</name>
<keyword evidence="1" id="KW-1133">Transmembrane helix</keyword>
<dbReference type="EMBL" id="VXIV02000809">
    <property type="protein sequence ID" value="KAF6035911.1"/>
    <property type="molecule type" value="Genomic_DNA"/>
</dbReference>
<comment type="caution">
    <text evidence="2">The sequence shown here is derived from an EMBL/GenBank/DDBJ whole genome shotgun (WGS) entry which is preliminary data.</text>
</comment>
<dbReference type="AlphaFoldDB" id="A0A7J7KDG9"/>
<evidence type="ECO:0000256" key="1">
    <source>
        <dbReference type="SAM" id="Phobius"/>
    </source>
</evidence>
<evidence type="ECO:0008006" key="4">
    <source>
        <dbReference type="Google" id="ProtNLM"/>
    </source>
</evidence>
<protein>
    <recommendedName>
        <fullName evidence="4">Transmembrane protein</fullName>
    </recommendedName>
</protein>
<sequence length="174" mass="19001">MVANKVLFGVALLQVITSLCSIALCTTHYSNLTEMNTTAAQTAVTFAVRFLSTISLLICGIIGVIISCVVNETLRTVHTTVTVQTTVGIAVNVWFFVYQYNTSPLVYEQNSALRCVISTTLCLATCLGYLVYLAVELGRSKAAHIEQDLKESDLEANLEDHMNVEVVKVHLPSK</sequence>
<keyword evidence="1" id="KW-0812">Transmembrane</keyword>
<gene>
    <name evidence="2" type="ORF">EB796_005770</name>
</gene>
<feature type="transmembrane region" description="Helical" evidence="1">
    <location>
        <begin position="111"/>
        <end position="135"/>
    </location>
</feature>
<organism evidence="2 3">
    <name type="scientific">Bugula neritina</name>
    <name type="common">Brown bryozoan</name>
    <name type="synonym">Sertularia neritina</name>
    <dbReference type="NCBI Taxonomy" id="10212"/>
    <lineage>
        <taxon>Eukaryota</taxon>
        <taxon>Metazoa</taxon>
        <taxon>Spiralia</taxon>
        <taxon>Lophotrochozoa</taxon>
        <taxon>Bryozoa</taxon>
        <taxon>Gymnolaemata</taxon>
        <taxon>Cheilostomatida</taxon>
        <taxon>Flustrina</taxon>
        <taxon>Buguloidea</taxon>
        <taxon>Bugulidae</taxon>
        <taxon>Bugula</taxon>
    </lineage>
</organism>
<accession>A0A7J7KDG9</accession>
<proteinExistence type="predicted"/>
<keyword evidence="3" id="KW-1185">Reference proteome</keyword>
<feature type="transmembrane region" description="Helical" evidence="1">
    <location>
        <begin position="46"/>
        <end position="69"/>
    </location>
</feature>
<feature type="transmembrane region" description="Helical" evidence="1">
    <location>
        <begin position="81"/>
        <end position="99"/>
    </location>
</feature>
<reference evidence="2" key="1">
    <citation type="submission" date="2020-06" db="EMBL/GenBank/DDBJ databases">
        <title>Draft genome of Bugula neritina, a colonial animal packing powerful symbionts and potential medicines.</title>
        <authorList>
            <person name="Rayko M."/>
        </authorList>
    </citation>
    <scope>NUCLEOTIDE SEQUENCE [LARGE SCALE GENOMIC DNA]</scope>
    <source>
        <strain evidence="2">Kwan_BN1</strain>
    </source>
</reference>
<dbReference type="Proteomes" id="UP000593567">
    <property type="component" value="Unassembled WGS sequence"/>
</dbReference>
<keyword evidence="1" id="KW-0472">Membrane</keyword>
<evidence type="ECO:0000313" key="3">
    <source>
        <dbReference type="Proteomes" id="UP000593567"/>
    </source>
</evidence>
<evidence type="ECO:0000313" key="2">
    <source>
        <dbReference type="EMBL" id="KAF6035911.1"/>
    </source>
</evidence>